<dbReference type="GO" id="GO:0005548">
    <property type="term" value="F:phospholipid transporter activity"/>
    <property type="evidence" value="ECO:0007669"/>
    <property type="project" value="TreeGrafter"/>
</dbReference>
<feature type="transmembrane region" description="Helical" evidence="12">
    <location>
        <begin position="50"/>
        <end position="74"/>
    </location>
</feature>
<evidence type="ECO:0000256" key="3">
    <source>
        <dbReference type="ARBA" id="ARBA00007556"/>
    </source>
</evidence>
<dbReference type="NCBIfam" id="TIGR00056">
    <property type="entry name" value="MlaE family lipid ABC transporter permease subunit"/>
    <property type="match status" value="1"/>
</dbReference>
<feature type="transmembrane region" description="Helical" evidence="12">
    <location>
        <begin position="86"/>
        <end position="108"/>
    </location>
</feature>
<comment type="function">
    <text evidence="1">Part of the ABC transporter complex MlaFEDB, which is involved in a phospholipid transport pathway that maintains lipid asymmetry in the outer membrane by retrograde trafficking of phospholipids from the outer membrane to the inner membrane. Probably responsible for the translocation of the substrate across the membrane.</text>
</comment>
<evidence type="ECO:0000256" key="10">
    <source>
        <dbReference type="ARBA" id="ARBA00022989"/>
    </source>
</evidence>
<evidence type="ECO:0000256" key="7">
    <source>
        <dbReference type="ARBA" id="ARBA00022475"/>
    </source>
</evidence>
<evidence type="ECO:0000256" key="11">
    <source>
        <dbReference type="ARBA" id="ARBA00023136"/>
    </source>
</evidence>
<feature type="transmembrane region" description="Helical" evidence="12">
    <location>
        <begin position="20"/>
        <end position="38"/>
    </location>
</feature>
<accession>A0A0F9S169</accession>
<evidence type="ECO:0000313" key="13">
    <source>
        <dbReference type="EMBL" id="KKN60804.1"/>
    </source>
</evidence>
<comment type="caution">
    <text evidence="13">The sequence shown here is derived from an EMBL/GenBank/DDBJ whole genome shotgun (WGS) entry which is preliminary data.</text>
</comment>
<sequence length="259" mass="27668">MIDFIRSLGRWGLSVFEGLGRSSLFLFSMLTAIPSLFFRFSLVIQQLYSLGVLSVLLILISGLFVGMVLGLQGYNTLVDFGAEESLGVMVSLSLVRELGPVVSALLFAGRAGSALTAEVGLMKSTEQLSGMEMMAVDPIKRVIAPRFLAGIISMPLLAAIFSAVGIIGGFLVGHGLLGVDEGAFWSQMQSKTDFYDDIVNGVIKSVVFGIVVTWIALYEGYNSMPTSEGVGRATTRTVVHSAFAILGLDFVLTALMFGE</sequence>
<evidence type="ECO:0000256" key="9">
    <source>
        <dbReference type="ARBA" id="ARBA00022692"/>
    </source>
</evidence>
<dbReference type="InterPro" id="IPR053408">
    <property type="entry name" value="MlaE_Permease"/>
</dbReference>
<comment type="subcellular location">
    <subcellularLocation>
        <location evidence="2">Cell inner membrane</location>
        <topology evidence="2">Multi-pass membrane protein</topology>
    </subcellularLocation>
</comment>
<dbReference type="InterPro" id="IPR030802">
    <property type="entry name" value="Permease_MalE"/>
</dbReference>
<evidence type="ECO:0000256" key="12">
    <source>
        <dbReference type="SAM" id="Phobius"/>
    </source>
</evidence>
<proteinExistence type="inferred from homology"/>
<name>A0A0F9S169_9ZZZZ</name>
<dbReference type="AlphaFoldDB" id="A0A0F9S169"/>
<comment type="similarity">
    <text evidence="3">Belongs to the MlaE permease family.</text>
</comment>
<gene>
    <name evidence="13" type="ORF">LCGC14_0528400</name>
</gene>
<keyword evidence="7" id="KW-1003">Cell membrane</keyword>
<evidence type="ECO:0000256" key="5">
    <source>
        <dbReference type="ARBA" id="ARBA00020857"/>
    </source>
</evidence>
<dbReference type="Pfam" id="PF02405">
    <property type="entry name" value="MlaE"/>
    <property type="match status" value="1"/>
</dbReference>
<keyword evidence="9 12" id="KW-0812">Transmembrane</keyword>
<dbReference type="EMBL" id="LAZR01000682">
    <property type="protein sequence ID" value="KKN60804.1"/>
    <property type="molecule type" value="Genomic_DNA"/>
</dbReference>
<evidence type="ECO:0000256" key="8">
    <source>
        <dbReference type="ARBA" id="ARBA00022519"/>
    </source>
</evidence>
<keyword evidence="11 12" id="KW-0472">Membrane</keyword>
<evidence type="ECO:0000256" key="1">
    <source>
        <dbReference type="ARBA" id="ARBA00002460"/>
    </source>
</evidence>
<feature type="transmembrane region" description="Helical" evidence="12">
    <location>
        <begin position="147"/>
        <end position="178"/>
    </location>
</feature>
<keyword evidence="6" id="KW-0813">Transport</keyword>
<dbReference type="InterPro" id="IPR003453">
    <property type="entry name" value="ABC_MlaE_roteobac"/>
</dbReference>
<organism evidence="13">
    <name type="scientific">marine sediment metagenome</name>
    <dbReference type="NCBI Taxonomy" id="412755"/>
    <lineage>
        <taxon>unclassified sequences</taxon>
        <taxon>metagenomes</taxon>
        <taxon>ecological metagenomes</taxon>
    </lineage>
</organism>
<keyword evidence="8" id="KW-0997">Cell inner membrane</keyword>
<reference evidence="13" key="1">
    <citation type="journal article" date="2015" name="Nature">
        <title>Complex archaea that bridge the gap between prokaryotes and eukaryotes.</title>
        <authorList>
            <person name="Spang A."/>
            <person name="Saw J.H."/>
            <person name="Jorgensen S.L."/>
            <person name="Zaremba-Niedzwiedzka K."/>
            <person name="Martijn J."/>
            <person name="Lind A.E."/>
            <person name="van Eijk R."/>
            <person name="Schleper C."/>
            <person name="Guy L."/>
            <person name="Ettema T.J."/>
        </authorList>
    </citation>
    <scope>NUCLEOTIDE SEQUENCE</scope>
</reference>
<feature type="transmembrane region" description="Helical" evidence="12">
    <location>
        <begin position="238"/>
        <end position="257"/>
    </location>
</feature>
<evidence type="ECO:0000256" key="2">
    <source>
        <dbReference type="ARBA" id="ARBA00004429"/>
    </source>
</evidence>
<comment type="subunit">
    <text evidence="4">The complex is composed of two ATP-binding proteins (MlaF), two transmembrane proteins (MlaE), two cytoplasmic solute-binding proteins (MlaB) and six periplasmic solute-binding proteins (MlaD).</text>
</comment>
<feature type="transmembrane region" description="Helical" evidence="12">
    <location>
        <begin position="198"/>
        <end position="217"/>
    </location>
</feature>
<evidence type="ECO:0000256" key="6">
    <source>
        <dbReference type="ARBA" id="ARBA00022448"/>
    </source>
</evidence>
<keyword evidence="10 12" id="KW-1133">Transmembrane helix</keyword>
<protein>
    <recommendedName>
        <fullName evidence="5">Intermembrane phospholipid transport system permease protein MlaE</fullName>
    </recommendedName>
</protein>
<dbReference type="GO" id="GO:0043190">
    <property type="term" value="C:ATP-binding cassette (ABC) transporter complex"/>
    <property type="evidence" value="ECO:0007669"/>
    <property type="project" value="InterPro"/>
</dbReference>
<evidence type="ECO:0000256" key="4">
    <source>
        <dbReference type="ARBA" id="ARBA00011380"/>
    </source>
</evidence>
<dbReference type="PANTHER" id="PTHR30188:SF4">
    <property type="entry name" value="PROTEIN TRIGALACTOSYLDIACYLGLYCEROL 1, CHLOROPLASTIC"/>
    <property type="match status" value="1"/>
</dbReference>
<dbReference type="PANTHER" id="PTHR30188">
    <property type="entry name" value="ABC TRANSPORTER PERMEASE PROTEIN-RELATED"/>
    <property type="match status" value="1"/>
</dbReference>
<dbReference type="NCBIfam" id="NF033619">
    <property type="entry name" value="perm_MlaE_1"/>
    <property type="match status" value="1"/>
</dbReference>